<dbReference type="GO" id="GO:0016491">
    <property type="term" value="F:oxidoreductase activity"/>
    <property type="evidence" value="ECO:0007669"/>
    <property type="project" value="UniProtKB-KW"/>
</dbReference>
<evidence type="ECO:0000256" key="1">
    <source>
        <dbReference type="ARBA" id="ARBA00023002"/>
    </source>
</evidence>
<dbReference type="InterPro" id="IPR011766">
    <property type="entry name" value="TPP_enzyme_TPP-bd"/>
</dbReference>
<gene>
    <name evidence="3" type="ORF">S01H4_37447</name>
</gene>
<dbReference type="AlphaFoldDB" id="X1BZ67"/>
<name>X1BZ67_9ZZZZ</name>
<accession>X1BZ67</accession>
<dbReference type="Gene3D" id="3.40.50.970">
    <property type="match status" value="2"/>
</dbReference>
<protein>
    <recommendedName>
        <fullName evidence="2">Thiamine pyrophosphate enzyme TPP-binding domain-containing protein</fullName>
    </recommendedName>
</protein>
<proteinExistence type="predicted"/>
<evidence type="ECO:0000259" key="2">
    <source>
        <dbReference type="Pfam" id="PF02775"/>
    </source>
</evidence>
<sequence length="165" mass="17387">MVNVMDIPEEEYIFPGTRACAGCAMALIYRIALKALGSNTIVTVPASCLTVLHGMQGFCTTKISVYHTPFATTAASASGILASLEDKDLADEITVLAFAGDGGTADIGIQALSGAAERGTNFIYACYDNEAYMNTGVQRSGSTPLGVQTTTTPEGKLFIIIQYRK</sequence>
<dbReference type="InterPro" id="IPR051479">
    <property type="entry name" value="PorB-like"/>
</dbReference>
<organism evidence="3">
    <name type="scientific">marine sediment metagenome</name>
    <dbReference type="NCBI Taxonomy" id="412755"/>
    <lineage>
        <taxon>unclassified sequences</taxon>
        <taxon>metagenomes</taxon>
        <taxon>ecological metagenomes</taxon>
    </lineage>
</organism>
<dbReference type="Pfam" id="PF02775">
    <property type="entry name" value="TPP_enzyme_C"/>
    <property type="match status" value="1"/>
</dbReference>
<dbReference type="PANTHER" id="PTHR42897">
    <property type="entry name" value="PYRUVATE SYNTHASE SUBUNIT PORB"/>
    <property type="match status" value="1"/>
</dbReference>
<dbReference type="InterPro" id="IPR029061">
    <property type="entry name" value="THDP-binding"/>
</dbReference>
<feature type="domain" description="Thiamine pyrophosphate enzyme TPP-binding" evidence="2">
    <location>
        <begin position="64"/>
        <end position="156"/>
    </location>
</feature>
<dbReference type="SUPFAM" id="SSF52518">
    <property type="entry name" value="Thiamin diphosphate-binding fold (THDP-binding)"/>
    <property type="match status" value="1"/>
</dbReference>
<evidence type="ECO:0000313" key="3">
    <source>
        <dbReference type="EMBL" id="GAH00302.1"/>
    </source>
</evidence>
<dbReference type="PANTHER" id="PTHR42897:SF1">
    <property type="entry name" value="2-OXOACID OXIDOREDUCTASE (FERREDOXIN)"/>
    <property type="match status" value="1"/>
</dbReference>
<keyword evidence="1" id="KW-0560">Oxidoreductase</keyword>
<comment type="caution">
    <text evidence="3">The sequence shown here is derived from an EMBL/GenBank/DDBJ whole genome shotgun (WGS) entry which is preliminary data.</text>
</comment>
<dbReference type="GO" id="GO:0030976">
    <property type="term" value="F:thiamine pyrophosphate binding"/>
    <property type="evidence" value="ECO:0007669"/>
    <property type="project" value="InterPro"/>
</dbReference>
<reference evidence="3" key="1">
    <citation type="journal article" date="2014" name="Front. Microbiol.">
        <title>High frequency of phylogenetically diverse reductive dehalogenase-homologous genes in deep subseafloor sedimentary metagenomes.</title>
        <authorList>
            <person name="Kawai M."/>
            <person name="Futagami T."/>
            <person name="Toyoda A."/>
            <person name="Takaki Y."/>
            <person name="Nishi S."/>
            <person name="Hori S."/>
            <person name="Arai W."/>
            <person name="Tsubouchi T."/>
            <person name="Morono Y."/>
            <person name="Uchiyama I."/>
            <person name="Ito T."/>
            <person name="Fujiyama A."/>
            <person name="Inagaki F."/>
            <person name="Takami H."/>
        </authorList>
    </citation>
    <scope>NUCLEOTIDE SEQUENCE</scope>
    <source>
        <strain evidence="3">Expedition CK06-06</strain>
    </source>
</reference>
<dbReference type="EMBL" id="BART01020117">
    <property type="protein sequence ID" value="GAH00302.1"/>
    <property type="molecule type" value="Genomic_DNA"/>
</dbReference>